<organism evidence="1 3">
    <name type="scientific">Pseudomonas helleri</name>
    <dbReference type="NCBI Taxonomy" id="1608996"/>
    <lineage>
        <taxon>Bacteria</taxon>
        <taxon>Pseudomonadati</taxon>
        <taxon>Pseudomonadota</taxon>
        <taxon>Gammaproteobacteria</taxon>
        <taxon>Pseudomonadales</taxon>
        <taxon>Pseudomonadaceae</taxon>
        <taxon>Pseudomonas</taxon>
    </lineage>
</organism>
<proteinExistence type="predicted"/>
<dbReference type="InterPro" id="IPR036528">
    <property type="entry name" value="Cloacn_immnty_sf"/>
</dbReference>
<dbReference type="InterPro" id="IPR003063">
    <property type="entry name" value="Cloacn_immnty_fam"/>
</dbReference>
<dbReference type="Proteomes" id="UP000489190">
    <property type="component" value="Unassembled WGS sequence"/>
</dbReference>
<evidence type="ECO:0000313" key="2">
    <source>
        <dbReference type="EMBL" id="MQT90444.1"/>
    </source>
</evidence>
<dbReference type="Gene3D" id="3.10.50.20">
    <property type="entry name" value="Cloacin immunity protein"/>
    <property type="match status" value="1"/>
</dbReference>
<dbReference type="AlphaFoldDB" id="A0A6A7YMG8"/>
<reference evidence="3 4" key="1">
    <citation type="submission" date="2019-10" db="EMBL/GenBank/DDBJ databases">
        <title>Evaluation of single-gene subtyping targets for Pseudomonas.</title>
        <authorList>
            <person name="Reichler S.J."/>
            <person name="Orsi R.H."/>
            <person name="Wiedmann M."/>
            <person name="Martin N.H."/>
            <person name="Murphy S.I."/>
        </authorList>
    </citation>
    <scope>NUCLEOTIDE SEQUENCE [LARGE SCALE GENOMIC DNA]</scope>
    <source>
        <strain evidence="2 4">FSL R10-3254</strain>
        <strain evidence="1 3">FSL R10-3257</strain>
    </source>
</reference>
<evidence type="ECO:0000313" key="4">
    <source>
        <dbReference type="Proteomes" id="UP000489190"/>
    </source>
</evidence>
<sequence length="82" mass="9378">MGLKVRLAWYNKSTGLGEGKELSSDFGDDVAVVVRLNLSTEHDINNGEFNVSDDWLTILQPLFMHYIDLSAFDYQVSFNYKK</sequence>
<dbReference type="Pfam" id="PF03513">
    <property type="entry name" value="Cloacin_immun"/>
    <property type="match status" value="1"/>
</dbReference>
<dbReference type="PRINTS" id="PR01296">
    <property type="entry name" value="CLOACNIMMNTY"/>
</dbReference>
<protein>
    <submittedName>
        <fullName evidence="1">Cloacin</fullName>
    </submittedName>
</protein>
<dbReference type="EMBL" id="WIWI01000038">
    <property type="protein sequence ID" value="MQT90444.1"/>
    <property type="molecule type" value="Genomic_DNA"/>
</dbReference>
<gene>
    <name evidence="2" type="ORF">GHO39_15060</name>
    <name evidence="1" type="ORF">GHO40_17330</name>
</gene>
<dbReference type="SUPFAM" id="SSF54552">
    <property type="entry name" value="Colicin E3 immunity protein"/>
    <property type="match status" value="1"/>
</dbReference>
<evidence type="ECO:0000313" key="1">
    <source>
        <dbReference type="EMBL" id="MQT48468.1"/>
    </source>
</evidence>
<dbReference type="RefSeq" id="WP_153329118.1">
    <property type="nucleotide sequence ID" value="NZ_WIWI01000038.1"/>
</dbReference>
<comment type="caution">
    <text evidence="1">The sequence shown here is derived from an EMBL/GenBank/DDBJ whole genome shotgun (WGS) entry which is preliminary data.</text>
</comment>
<dbReference type="GO" id="GO:0015643">
    <property type="term" value="F:toxic substance binding"/>
    <property type="evidence" value="ECO:0007669"/>
    <property type="project" value="InterPro"/>
</dbReference>
<accession>A0A6A7YMG8</accession>
<dbReference type="EMBL" id="WIWJ01000032">
    <property type="protein sequence ID" value="MQT48468.1"/>
    <property type="molecule type" value="Genomic_DNA"/>
</dbReference>
<name>A0A6A7YMG8_9PSED</name>
<dbReference type="GO" id="GO:0030153">
    <property type="term" value="P:bacteriocin immunity"/>
    <property type="evidence" value="ECO:0007669"/>
    <property type="project" value="InterPro"/>
</dbReference>
<evidence type="ECO:0000313" key="3">
    <source>
        <dbReference type="Proteomes" id="UP000441404"/>
    </source>
</evidence>
<dbReference type="Proteomes" id="UP000441404">
    <property type="component" value="Unassembled WGS sequence"/>
</dbReference>